<dbReference type="InterPro" id="IPR003594">
    <property type="entry name" value="HATPase_dom"/>
</dbReference>
<keyword evidence="4" id="KW-1185">Reference proteome</keyword>
<evidence type="ECO:0000313" key="4">
    <source>
        <dbReference type="Proteomes" id="UP001500403"/>
    </source>
</evidence>
<dbReference type="InterPro" id="IPR036890">
    <property type="entry name" value="HATPase_C_sf"/>
</dbReference>
<keyword evidence="1" id="KW-0723">Serine/threonine-protein kinase</keyword>
<comment type="caution">
    <text evidence="3">The sequence shown here is derived from an EMBL/GenBank/DDBJ whole genome shotgun (WGS) entry which is preliminary data.</text>
</comment>
<name>A0ABN3X948_9ACTN</name>
<dbReference type="InterPro" id="IPR050267">
    <property type="entry name" value="Anti-sigma-factor_SerPK"/>
</dbReference>
<accession>A0ABN3X948</accession>
<dbReference type="Pfam" id="PF13581">
    <property type="entry name" value="HATPase_c_2"/>
    <property type="match status" value="1"/>
</dbReference>
<dbReference type="EMBL" id="BAAAUD010000034">
    <property type="protein sequence ID" value="GAA2943885.1"/>
    <property type="molecule type" value="Genomic_DNA"/>
</dbReference>
<dbReference type="Proteomes" id="UP001500403">
    <property type="component" value="Unassembled WGS sequence"/>
</dbReference>
<dbReference type="CDD" id="cd16936">
    <property type="entry name" value="HATPase_RsbW-like"/>
    <property type="match status" value="1"/>
</dbReference>
<evidence type="ECO:0000313" key="3">
    <source>
        <dbReference type="EMBL" id="GAA2943885.1"/>
    </source>
</evidence>
<dbReference type="SUPFAM" id="SSF55874">
    <property type="entry name" value="ATPase domain of HSP90 chaperone/DNA topoisomerase II/histidine kinase"/>
    <property type="match status" value="1"/>
</dbReference>
<organism evidence="3 4">
    <name type="scientific">Streptomyces enissocaesilis</name>
    <dbReference type="NCBI Taxonomy" id="332589"/>
    <lineage>
        <taxon>Bacteria</taxon>
        <taxon>Bacillati</taxon>
        <taxon>Actinomycetota</taxon>
        <taxon>Actinomycetes</taxon>
        <taxon>Kitasatosporales</taxon>
        <taxon>Streptomycetaceae</taxon>
        <taxon>Streptomyces</taxon>
        <taxon>Streptomyces rochei group</taxon>
    </lineage>
</organism>
<dbReference type="Gene3D" id="3.30.565.10">
    <property type="entry name" value="Histidine kinase-like ATPase, C-terminal domain"/>
    <property type="match status" value="1"/>
</dbReference>
<protein>
    <recommendedName>
        <fullName evidence="2">Histidine kinase/HSP90-like ATPase domain-containing protein</fullName>
    </recommendedName>
</protein>
<proteinExistence type="predicted"/>
<keyword evidence="1" id="KW-0418">Kinase</keyword>
<dbReference type="PANTHER" id="PTHR35526">
    <property type="entry name" value="ANTI-SIGMA-F FACTOR RSBW-RELATED"/>
    <property type="match status" value="1"/>
</dbReference>
<evidence type="ECO:0000259" key="2">
    <source>
        <dbReference type="Pfam" id="PF13581"/>
    </source>
</evidence>
<sequence length="153" mass="16539">MPVVSPSRPGRDPVAAAAGAAAGARAVIRHCLARWKLEALTDDALLVVTELLTNAVRYGTPPWDVRMWLVCEDSGRRYVRLEVHDAGAGIDIDRLRARWRHPSGSLMNGGRGLFIVDTLASSWGDAPSGHGHTVWAELEGRPRRASGCRRPGG</sequence>
<dbReference type="PANTHER" id="PTHR35526:SF3">
    <property type="entry name" value="ANTI-SIGMA-F FACTOR RSBW"/>
    <property type="match status" value="1"/>
</dbReference>
<evidence type="ECO:0000256" key="1">
    <source>
        <dbReference type="ARBA" id="ARBA00022527"/>
    </source>
</evidence>
<keyword evidence="1" id="KW-0808">Transferase</keyword>
<reference evidence="3 4" key="1">
    <citation type="journal article" date="2019" name="Int. J. Syst. Evol. Microbiol.">
        <title>The Global Catalogue of Microorganisms (GCM) 10K type strain sequencing project: providing services to taxonomists for standard genome sequencing and annotation.</title>
        <authorList>
            <consortium name="The Broad Institute Genomics Platform"/>
            <consortium name="The Broad Institute Genome Sequencing Center for Infectious Disease"/>
            <person name="Wu L."/>
            <person name="Ma J."/>
        </authorList>
    </citation>
    <scope>NUCLEOTIDE SEQUENCE [LARGE SCALE GENOMIC DNA]</scope>
    <source>
        <strain evidence="3 4">JCM 9088</strain>
    </source>
</reference>
<feature type="domain" description="Histidine kinase/HSP90-like ATPase" evidence="2">
    <location>
        <begin position="16"/>
        <end position="123"/>
    </location>
</feature>
<gene>
    <name evidence="3" type="ORF">GCM10010446_31430</name>
</gene>